<dbReference type="PANTHER" id="PTHR13060:SF0">
    <property type="entry name" value="PROTEIN ECDYSONELESS HOMOLOG"/>
    <property type="match status" value="1"/>
</dbReference>
<name>A0A9P8I1I4_9PEZI</name>
<sequence length="640" mass="71675">MEHANNDFKWFGEGFDGFPKRLPEDCVQYTLYILNAELNGNELLARLEHVMSAALKLTDSLLGGYIWQREKFMLEISQIDELKLLTGCTNYGDSVEDEWFIVYILRELSKLYPELWIEIVDTDGQFLLIEAANTLPRWLNPEIADHRVWIHEGNILIIPLTQKSTFPGTKISPTPKPLTLKEAHEFIVCSSAMLTHSPLIEAEAFYRLRNYPARIAESQHHTLITIPRRLAYVLHLKPELISPAVESFYIRDSIALRPLQINYPNSEGRVLLFPPEDFVTVSVQFTKVGFAQVRGQHFVPPTAWAGSLPTEAGAKELSAAETGMKVSCGFEMLAGDPQNKSKSSVVEIRQLLISVDNANEKLPSDEEIAKWEKKDDDESWLNINFEDFDDELSGRKAEQRNEGKKRPGGGFGDSAAHGDLQKIVERFEAFLNDNEAGADGADAVGDIDISNHDSDNGDEDEDDDESCDDEEEDKDVSFDENEFARMMREMMGMPPVDDGRLDPPGYSTTKGKEASRTEKPKPNREDEDEEEALRQVMQRMELELNEAGVLDLDPTPKKIAATRIPKSSIRKGTVGTTATREEGDDHSVESSSDEEVDIDFNLAKNLLESFKSQAGMAGPSGNLLGMLGMQLPRDEDGGED</sequence>
<dbReference type="AlphaFoldDB" id="A0A9P8I1I4"/>
<dbReference type="EMBL" id="JAGHQL010000024">
    <property type="protein sequence ID" value="KAH0543997.1"/>
    <property type="molecule type" value="Genomic_DNA"/>
</dbReference>
<dbReference type="OrthoDB" id="27237at2759"/>
<protein>
    <recommendedName>
        <fullName evidence="4">Ecdysoneless</fullName>
    </recommendedName>
</protein>
<dbReference type="InterPro" id="IPR010770">
    <property type="entry name" value="Ecd"/>
</dbReference>
<dbReference type="Pfam" id="PF07093">
    <property type="entry name" value="SGT1"/>
    <property type="match status" value="1"/>
</dbReference>
<feature type="compositionally biased region" description="Basic and acidic residues" evidence="1">
    <location>
        <begin position="579"/>
        <end position="588"/>
    </location>
</feature>
<feature type="compositionally biased region" description="Basic and acidic residues" evidence="1">
    <location>
        <begin position="510"/>
        <end position="524"/>
    </location>
</feature>
<reference evidence="2" key="1">
    <citation type="submission" date="2021-03" db="EMBL/GenBank/DDBJ databases">
        <title>Comparative genomics and phylogenomic investigation of the class Geoglossomycetes provide insights into ecological specialization and systematics.</title>
        <authorList>
            <person name="Melie T."/>
            <person name="Pirro S."/>
            <person name="Miller A.N."/>
            <person name="Quandt A."/>
        </authorList>
    </citation>
    <scope>NUCLEOTIDE SEQUENCE</scope>
    <source>
        <strain evidence="2">GBOQ0MN5Z8</strain>
    </source>
</reference>
<feature type="region of interest" description="Disordered" evidence="1">
    <location>
        <begin position="561"/>
        <end position="594"/>
    </location>
</feature>
<evidence type="ECO:0000313" key="3">
    <source>
        <dbReference type="Proteomes" id="UP000698800"/>
    </source>
</evidence>
<dbReference type="GO" id="GO:0005634">
    <property type="term" value="C:nucleus"/>
    <property type="evidence" value="ECO:0007669"/>
    <property type="project" value="TreeGrafter"/>
</dbReference>
<accession>A0A9P8I1I4</accession>
<comment type="caution">
    <text evidence="2">The sequence shown here is derived from an EMBL/GenBank/DDBJ whole genome shotgun (WGS) entry which is preliminary data.</text>
</comment>
<feature type="compositionally biased region" description="Low complexity" evidence="1">
    <location>
        <begin position="437"/>
        <end position="448"/>
    </location>
</feature>
<evidence type="ECO:0008006" key="4">
    <source>
        <dbReference type="Google" id="ProtNLM"/>
    </source>
</evidence>
<evidence type="ECO:0000256" key="1">
    <source>
        <dbReference type="SAM" id="MobiDB-lite"/>
    </source>
</evidence>
<feature type="region of interest" description="Disordered" evidence="1">
    <location>
        <begin position="615"/>
        <end position="640"/>
    </location>
</feature>
<feature type="region of interest" description="Disordered" evidence="1">
    <location>
        <begin position="392"/>
        <end position="416"/>
    </location>
</feature>
<organism evidence="2 3">
    <name type="scientific">Glutinoglossum americanum</name>
    <dbReference type="NCBI Taxonomy" id="1670608"/>
    <lineage>
        <taxon>Eukaryota</taxon>
        <taxon>Fungi</taxon>
        <taxon>Dikarya</taxon>
        <taxon>Ascomycota</taxon>
        <taxon>Pezizomycotina</taxon>
        <taxon>Geoglossomycetes</taxon>
        <taxon>Geoglossales</taxon>
        <taxon>Geoglossaceae</taxon>
        <taxon>Glutinoglossum</taxon>
    </lineage>
</organism>
<feature type="region of interest" description="Disordered" evidence="1">
    <location>
        <begin position="436"/>
        <end position="531"/>
    </location>
</feature>
<dbReference type="PANTHER" id="PTHR13060">
    <property type="entry name" value="SGT1 PROTEIN HSGT1 SUPPRESSOR OF GCR2"/>
    <property type="match status" value="1"/>
</dbReference>
<keyword evidence="3" id="KW-1185">Reference proteome</keyword>
<gene>
    <name evidence="2" type="ORF">FGG08_001764</name>
</gene>
<dbReference type="Proteomes" id="UP000698800">
    <property type="component" value="Unassembled WGS sequence"/>
</dbReference>
<evidence type="ECO:0000313" key="2">
    <source>
        <dbReference type="EMBL" id="KAH0543997.1"/>
    </source>
</evidence>
<feature type="compositionally biased region" description="Acidic residues" evidence="1">
    <location>
        <begin position="456"/>
        <end position="481"/>
    </location>
</feature>
<proteinExistence type="predicted"/>
<feature type="compositionally biased region" description="Basic and acidic residues" evidence="1">
    <location>
        <begin position="392"/>
        <end position="405"/>
    </location>
</feature>